<keyword evidence="3" id="KW-0001">2Fe-2S</keyword>
<dbReference type="InterPro" id="IPR001041">
    <property type="entry name" value="2Fe-2S_ferredoxin-type"/>
</dbReference>
<dbReference type="RefSeq" id="WP_101829491.1">
    <property type="nucleotide sequence ID" value="NZ_FZMO01000001.1"/>
</dbReference>
<dbReference type="CDD" id="cd00207">
    <property type="entry name" value="fer2"/>
    <property type="match status" value="1"/>
</dbReference>
<dbReference type="EC" id="1.-.-.-" evidence="10"/>
<keyword evidence="11" id="KW-1185">Reference proteome</keyword>
<keyword evidence="10" id="KW-0223">Dioxygenase</keyword>
<evidence type="ECO:0000259" key="9">
    <source>
        <dbReference type="PROSITE" id="PS51384"/>
    </source>
</evidence>
<dbReference type="AlphaFoldDB" id="A0A2I2KI02"/>
<dbReference type="PRINTS" id="PR00409">
    <property type="entry name" value="PHDIOXRDTASE"/>
</dbReference>
<dbReference type="Gene3D" id="3.10.20.30">
    <property type="match status" value="1"/>
</dbReference>
<keyword evidence="6" id="KW-0408">Iron</keyword>
<keyword evidence="7" id="KW-0411">Iron-sulfur</keyword>
<comment type="cofactor">
    <cofactor evidence="1">
        <name>FAD</name>
        <dbReference type="ChEBI" id="CHEBI:57692"/>
    </cofactor>
</comment>
<dbReference type="OrthoDB" id="502624at2"/>
<evidence type="ECO:0000256" key="4">
    <source>
        <dbReference type="ARBA" id="ARBA00022723"/>
    </source>
</evidence>
<dbReference type="PROSITE" id="PS51384">
    <property type="entry name" value="FAD_FR"/>
    <property type="match status" value="1"/>
</dbReference>
<sequence>MLADSTADAVGTSVSVAVDPASGGERELTLEIAEVRAVATDVIALTLVDPSGHELPAWSPGAHIDVEIGSFVRQYSLCGDPADLSRWRIAVLREPNGRGGSQLVHDTARAGLPVAVRGPRNHFELRPADEYVFVAGGIGITPLLPMVAAAHSAGKPWRLVYGGRAAERMSFVDELARYGEQVRLQPEDVFGQLDLERIVAESPAGTSIYACGPTGLLNRLEEVCAARADIALHVERFSANPDALADPTRRRPFQLIARTSGVTIQVPADKTIVEALEDAGVEVLTSCEEGICGTCETRIVAGVAEHHDSVLEDDERAGNQVMMICVSRAATESLTLEI</sequence>
<keyword evidence="5 10" id="KW-0560">Oxidoreductase</keyword>
<proteinExistence type="predicted"/>
<dbReference type="GO" id="GO:0051537">
    <property type="term" value="F:2 iron, 2 sulfur cluster binding"/>
    <property type="evidence" value="ECO:0007669"/>
    <property type="project" value="UniProtKB-KW"/>
</dbReference>
<dbReference type="InterPro" id="IPR017927">
    <property type="entry name" value="FAD-bd_FR_type"/>
</dbReference>
<dbReference type="GO" id="GO:0051213">
    <property type="term" value="F:dioxygenase activity"/>
    <property type="evidence" value="ECO:0007669"/>
    <property type="project" value="UniProtKB-KW"/>
</dbReference>
<keyword evidence="2" id="KW-0285">Flavoprotein</keyword>
<feature type="domain" description="FAD-binding FR-type" evidence="9">
    <location>
        <begin position="25"/>
        <end position="126"/>
    </location>
</feature>
<gene>
    <name evidence="10" type="primary">pobB</name>
    <name evidence="10" type="ORF">FRACA_10043</name>
</gene>
<evidence type="ECO:0000256" key="3">
    <source>
        <dbReference type="ARBA" id="ARBA00022714"/>
    </source>
</evidence>
<dbReference type="PANTHER" id="PTHR47354">
    <property type="entry name" value="NADH OXIDOREDUCTASE HCR"/>
    <property type="match status" value="1"/>
</dbReference>
<dbReference type="EMBL" id="FZMO01000001">
    <property type="protein sequence ID" value="SNQ45284.1"/>
    <property type="molecule type" value="Genomic_DNA"/>
</dbReference>
<dbReference type="CDD" id="cd06185">
    <property type="entry name" value="PDR_like"/>
    <property type="match status" value="1"/>
</dbReference>
<evidence type="ECO:0000256" key="6">
    <source>
        <dbReference type="ARBA" id="ARBA00023004"/>
    </source>
</evidence>
<dbReference type="SUPFAM" id="SSF54292">
    <property type="entry name" value="2Fe-2S ferredoxin-like"/>
    <property type="match status" value="1"/>
</dbReference>
<dbReference type="PANTHER" id="PTHR47354:SF1">
    <property type="entry name" value="CARNITINE MONOOXYGENASE REDUCTASE SUBUNIT"/>
    <property type="match status" value="1"/>
</dbReference>
<dbReference type="InterPro" id="IPR050415">
    <property type="entry name" value="MRET"/>
</dbReference>
<evidence type="ECO:0000256" key="5">
    <source>
        <dbReference type="ARBA" id="ARBA00023002"/>
    </source>
</evidence>
<dbReference type="Gene3D" id="2.40.30.10">
    <property type="entry name" value="Translation factors"/>
    <property type="match status" value="1"/>
</dbReference>
<dbReference type="InterPro" id="IPR036010">
    <property type="entry name" value="2Fe-2S_ferredoxin-like_sf"/>
</dbReference>
<dbReference type="PROSITE" id="PS51085">
    <property type="entry name" value="2FE2S_FER_2"/>
    <property type="match status" value="1"/>
</dbReference>
<accession>A0A2I2KI02</accession>
<dbReference type="SUPFAM" id="SSF52343">
    <property type="entry name" value="Ferredoxin reductase-like, C-terminal NADP-linked domain"/>
    <property type="match status" value="1"/>
</dbReference>
<dbReference type="GO" id="GO:0046872">
    <property type="term" value="F:metal ion binding"/>
    <property type="evidence" value="ECO:0007669"/>
    <property type="project" value="UniProtKB-KW"/>
</dbReference>
<dbReference type="SUPFAM" id="SSF63380">
    <property type="entry name" value="Riboflavin synthase domain-like"/>
    <property type="match status" value="1"/>
</dbReference>
<evidence type="ECO:0000313" key="11">
    <source>
        <dbReference type="Proteomes" id="UP000234331"/>
    </source>
</evidence>
<dbReference type="Gene3D" id="3.40.50.80">
    <property type="entry name" value="Nucleotide-binding domain of ferredoxin-NADP reductase (FNR) module"/>
    <property type="match status" value="1"/>
</dbReference>
<evidence type="ECO:0000256" key="1">
    <source>
        <dbReference type="ARBA" id="ARBA00001974"/>
    </source>
</evidence>
<dbReference type="Proteomes" id="UP000234331">
    <property type="component" value="Unassembled WGS sequence"/>
</dbReference>
<evidence type="ECO:0000256" key="2">
    <source>
        <dbReference type="ARBA" id="ARBA00022630"/>
    </source>
</evidence>
<dbReference type="Pfam" id="PF00111">
    <property type="entry name" value="Fer2"/>
    <property type="match status" value="1"/>
</dbReference>
<keyword evidence="4" id="KW-0479">Metal-binding</keyword>
<evidence type="ECO:0000313" key="10">
    <source>
        <dbReference type="EMBL" id="SNQ45284.1"/>
    </source>
</evidence>
<organism evidence="10 11">
    <name type="scientific">Frankia canadensis</name>
    <dbReference type="NCBI Taxonomy" id="1836972"/>
    <lineage>
        <taxon>Bacteria</taxon>
        <taxon>Bacillati</taxon>
        <taxon>Actinomycetota</taxon>
        <taxon>Actinomycetes</taxon>
        <taxon>Frankiales</taxon>
        <taxon>Frankiaceae</taxon>
        <taxon>Frankia</taxon>
    </lineage>
</organism>
<dbReference type="InterPro" id="IPR012675">
    <property type="entry name" value="Beta-grasp_dom_sf"/>
</dbReference>
<dbReference type="InterPro" id="IPR006058">
    <property type="entry name" value="2Fe2S_fd_BS"/>
</dbReference>
<evidence type="ECO:0000256" key="7">
    <source>
        <dbReference type="ARBA" id="ARBA00023014"/>
    </source>
</evidence>
<name>A0A2I2KI02_9ACTN</name>
<dbReference type="PROSITE" id="PS00197">
    <property type="entry name" value="2FE2S_FER_1"/>
    <property type="match status" value="1"/>
</dbReference>
<feature type="domain" description="2Fe-2S ferredoxin-type" evidence="8">
    <location>
        <begin position="251"/>
        <end position="338"/>
    </location>
</feature>
<protein>
    <submittedName>
        <fullName evidence="10">Phenoxybenzoate dioxygenase subunit beta</fullName>
        <ecNumber evidence="10">1.-.-.-</ecNumber>
    </submittedName>
</protein>
<dbReference type="InterPro" id="IPR017938">
    <property type="entry name" value="Riboflavin_synthase-like_b-brl"/>
</dbReference>
<evidence type="ECO:0000259" key="8">
    <source>
        <dbReference type="PROSITE" id="PS51085"/>
    </source>
</evidence>
<dbReference type="InterPro" id="IPR039261">
    <property type="entry name" value="FNR_nucleotide-bd"/>
</dbReference>
<reference evidence="10 11" key="1">
    <citation type="submission" date="2017-06" db="EMBL/GenBank/DDBJ databases">
        <authorList>
            <person name="Kim H.J."/>
            <person name="Triplett B.A."/>
        </authorList>
    </citation>
    <scope>NUCLEOTIDE SEQUENCE [LARGE SCALE GENOMIC DNA]</scope>
    <source>
        <strain evidence="10">FRACA_ARgP5</strain>
    </source>
</reference>